<dbReference type="PANTHER" id="PTHR47293">
    <property type="entry name" value="JACALIN-RELATED LECTIN 3"/>
    <property type="match status" value="1"/>
</dbReference>
<dbReference type="Gene3D" id="2.100.10.30">
    <property type="entry name" value="Jacalin-like lectin domain"/>
    <property type="match status" value="1"/>
</dbReference>
<organism evidence="5 6">
    <name type="scientific">Triticum turgidum subsp. durum</name>
    <name type="common">Durum wheat</name>
    <name type="synonym">Triticum durum</name>
    <dbReference type="NCBI Taxonomy" id="4567"/>
    <lineage>
        <taxon>Eukaryota</taxon>
        <taxon>Viridiplantae</taxon>
        <taxon>Streptophyta</taxon>
        <taxon>Embryophyta</taxon>
        <taxon>Tracheophyta</taxon>
        <taxon>Spermatophyta</taxon>
        <taxon>Magnoliopsida</taxon>
        <taxon>Liliopsida</taxon>
        <taxon>Poales</taxon>
        <taxon>Poaceae</taxon>
        <taxon>BOP clade</taxon>
        <taxon>Pooideae</taxon>
        <taxon>Triticodae</taxon>
        <taxon>Triticeae</taxon>
        <taxon>Triticinae</taxon>
        <taxon>Triticum</taxon>
    </lineage>
</organism>
<accession>A0A9R0QH99</accession>
<dbReference type="InterPro" id="IPR001229">
    <property type="entry name" value="Jacalin-like_lectin_dom"/>
</dbReference>
<evidence type="ECO:0000256" key="1">
    <source>
        <dbReference type="ARBA" id="ARBA00006568"/>
    </source>
</evidence>
<dbReference type="OMA" id="HKHIGGD"/>
<dbReference type="SMART" id="SM00915">
    <property type="entry name" value="Jacalin"/>
    <property type="match status" value="1"/>
</dbReference>
<feature type="region of interest" description="Disordered" evidence="3">
    <location>
        <begin position="272"/>
        <end position="304"/>
    </location>
</feature>
<dbReference type="AlphaFoldDB" id="A0A9R0QH99"/>
<dbReference type="FunFam" id="2.100.10.30:FF:000001">
    <property type="entry name" value="Jacalin-related lectin 33"/>
    <property type="match status" value="1"/>
</dbReference>
<keyword evidence="6" id="KW-1185">Reference proteome</keyword>
<dbReference type="PROSITE" id="PS51752">
    <property type="entry name" value="JACALIN_LECTIN"/>
    <property type="match status" value="1"/>
</dbReference>
<evidence type="ECO:0000256" key="2">
    <source>
        <dbReference type="ARBA" id="ARBA00022734"/>
    </source>
</evidence>
<feature type="compositionally biased region" description="Polar residues" evidence="3">
    <location>
        <begin position="290"/>
        <end position="304"/>
    </location>
</feature>
<keyword evidence="2" id="KW-0430">Lectin</keyword>
<gene>
    <name evidence="5" type="ORF">TRITD_1Av1G205380</name>
</gene>
<dbReference type="PANTHER" id="PTHR47293:SF15">
    <property type="entry name" value="JACALIN-RELATED LECTIN 19"/>
    <property type="match status" value="1"/>
</dbReference>
<reference evidence="5 6" key="1">
    <citation type="submission" date="2017-09" db="EMBL/GenBank/DDBJ databases">
        <authorList>
            <consortium name="International Durum Wheat Genome Sequencing Consortium (IDWGSC)"/>
            <person name="Milanesi L."/>
        </authorList>
    </citation>
    <scope>NUCLEOTIDE SEQUENCE [LARGE SCALE GENOMIC DNA]</scope>
    <source>
        <strain evidence="6">cv. Svevo</strain>
    </source>
</reference>
<evidence type="ECO:0000259" key="4">
    <source>
        <dbReference type="PROSITE" id="PS51752"/>
    </source>
</evidence>
<dbReference type="GO" id="GO:0030246">
    <property type="term" value="F:carbohydrate binding"/>
    <property type="evidence" value="ECO:0007669"/>
    <property type="project" value="UniProtKB-KW"/>
</dbReference>
<dbReference type="Proteomes" id="UP000324705">
    <property type="component" value="Chromosome 1A"/>
</dbReference>
<evidence type="ECO:0000313" key="5">
    <source>
        <dbReference type="EMBL" id="VAH09976.1"/>
    </source>
</evidence>
<evidence type="ECO:0000256" key="3">
    <source>
        <dbReference type="SAM" id="MobiDB-lite"/>
    </source>
</evidence>
<dbReference type="InterPro" id="IPR033734">
    <property type="entry name" value="Jacalin-like_lectin_dom_plant"/>
</dbReference>
<protein>
    <recommendedName>
        <fullName evidence="4">Jacalin-type lectin domain-containing protein</fullName>
    </recommendedName>
</protein>
<dbReference type="SUPFAM" id="SSF51101">
    <property type="entry name" value="Mannose-binding lectins"/>
    <property type="match status" value="1"/>
</dbReference>
<feature type="domain" description="Jacalin-type lectin" evidence="4">
    <location>
        <begin position="103"/>
        <end position="246"/>
    </location>
</feature>
<dbReference type="InterPro" id="IPR036404">
    <property type="entry name" value="Jacalin-like_lectin_dom_sf"/>
</dbReference>
<dbReference type="Pfam" id="PF01419">
    <property type="entry name" value="Jacalin"/>
    <property type="match status" value="1"/>
</dbReference>
<dbReference type="Gramene" id="TRITD1Av1G205380.1">
    <property type="protein sequence ID" value="TRITD1Av1G205380.1"/>
    <property type="gene ID" value="TRITD1Av1G205380"/>
</dbReference>
<evidence type="ECO:0000313" key="6">
    <source>
        <dbReference type="Proteomes" id="UP000324705"/>
    </source>
</evidence>
<comment type="similarity">
    <text evidence="1">Belongs to the jacalin lectin family.</text>
</comment>
<sequence>MLLATEALYPKDDIEKLRTQASRLDLQIEPEQPQRHKHIGGDVLSSNIWLQTLRSKFRRALGIPAFPMKSSQLIQKNLAPDVAIMEQQQPPPPPRKMVASKKLMKVGPWGGTGGNPWDDGGHTGIRGVTLSYDHRCVVSIAVQYDRSGLAVPGERHGGAGGNHTTQIKLSFPDEHLTAVSGRYGAVAPGGSPVIRSLAFRTERAAYGPFGAAEGTPFEFAVEGGVIVGLCGRSGWQLDAVGMYVTPLRPEKLYDKVQKLGLMAYRSVMHRLGPAPAPPQDELPEARVQHQHQNGSVVQTSRKNY</sequence>
<dbReference type="EMBL" id="LT934111">
    <property type="protein sequence ID" value="VAH09976.1"/>
    <property type="molecule type" value="Genomic_DNA"/>
</dbReference>
<dbReference type="CDD" id="cd09612">
    <property type="entry name" value="Jacalin"/>
    <property type="match status" value="1"/>
</dbReference>
<proteinExistence type="inferred from homology"/>
<name>A0A9R0QH99_TRITD</name>